<feature type="domain" description="SURP motif" evidence="7">
    <location>
        <begin position="106"/>
        <end position="151"/>
    </location>
</feature>
<dbReference type="GeneID" id="30983380"/>
<sequence>MSVPANITLPSDEARITIDKTVGYILKNGTGFEQRLKDNNKDHKFDFLEEGNQFNEYFKWKIGRHEQSQQKAPTASSSEDTPIIAAAPLQFKTKFPRAVSNLDCDIIKLTAMFVARNGEGYLTKLIHHQHKLGNKAQFEFTKSSHSLYQLFRQYVTQYRAILRYLSEEEALSIDEDVILNAYKRAQYIGLHTEKKKKERKNKEDIQKHYASIDWQDFALVAKVEFDAIDEVQELAVPLSRQDLVNRSLEAKRKEVEMFMAAPIKEQEPPIEPETELQDQPSIPKAETTQHMPVIKGMKIRAAGESRLRKAVPGTSENTIKCPITGNDIPELQFDTHLKVLLRNPRYKEEQDNFMRKNFKYESNLTTDQVYENIKRFVRKRQVPEDADEKIEKRLKIGPNLD</sequence>
<dbReference type="Gene3D" id="1.10.10.790">
    <property type="entry name" value="Surp module"/>
    <property type="match status" value="2"/>
</dbReference>
<dbReference type="GO" id="GO:0071004">
    <property type="term" value="C:U2-type prespliceosome"/>
    <property type="evidence" value="ECO:0007669"/>
    <property type="project" value="TreeGrafter"/>
</dbReference>
<evidence type="ECO:0000256" key="6">
    <source>
        <dbReference type="ARBA" id="ARBA00023242"/>
    </source>
</evidence>
<evidence type="ECO:0000259" key="7">
    <source>
        <dbReference type="PROSITE" id="PS50128"/>
    </source>
</evidence>
<evidence type="ECO:0000256" key="4">
    <source>
        <dbReference type="ARBA" id="ARBA00022737"/>
    </source>
</evidence>
<evidence type="ECO:0000256" key="1">
    <source>
        <dbReference type="ARBA" id="ARBA00004123"/>
    </source>
</evidence>
<keyword evidence="3" id="KW-0747">Spliceosome</keyword>
<dbReference type="Proteomes" id="UP000094285">
    <property type="component" value="Unassembled WGS sequence"/>
</dbReference>
<dbReference type="InterPro" id="IPR022030">
    <property type="entry name" value="SF3A1_dom"/>
</dbReference>
<dbReference type="GO" id="GO:0045292">
    <property type="term" value="P:mRNA cis splicing, via spliceosome"/>
    <property type="evidence" value="ECO:0007669"/>
    <property type="project" value="InterPro"/>
</dbReference>
<evidence type="ECO:0000256" key="5">
    <source>
        <dbReference type="ARBA" id="ARBA00023187"/>
    </source>
</evidence>
<dbReference type="SUPFAM" id="SSF109905">
    <property type="entry name" value="Surp module (SWAP domain)"/>
    <property type="match status" value="2"/>
</dbReference>
<dbReference type="GO" id="GO:0005686">
    <property type="term" value="C:U2 snRNP"/>
    <property type="evidence" value="ECO:0007669"/>
    <property type="project" value="TreeGrafter"/>
</dbReference>
<dbReference type="SMART" id="SM00648">
    <property type="entry name" value="SWAP"/>
    <property type="match status" value="2"/>
</dbReference>
<organism evidence="8 9">
    <name type="scientific">Suhomyces tanzawaensis NRRL Y-17324</name>
    <dbReference type="NCBI Taxonomy" id="984487"/>
    <lineage>
        <taxon>Eukaryota</taxon>
        <taxon>Fungi</taxon>
        <taxon>Dikarya</taxon>
        <taxon>Ascomycota</taxon>
        <taxon>Saccharomycotina</taxon>
        <taxon>Pichiomycetes</taxon>
        <taxon>Debaryomycetaceae</taxon>
        <taxon>Suhomyces</taxon>
    </lineage>
</organism>
<dbReference type="GO" id="GO:0003723">
    <property type="term" value="F:RNA binding"/>
    <property type="evidence" value="ECO:0007669"/>
    <property type="project" value="InterPro"/>
</dbReference>
<dbReference type="AlphaFoldDB" id="A0A1E4SQG0"/>
<dbReference type="PANTHER" id="PTHR15316">
    <property type="entry name" value="SPLICEOSOME ASSOCIATED PROTEIN 114/SWAP SPLICING FACTOR-RELATED"/>
    <property type="match status" value="1"/>
</dbReference>
<dbReference type="InterPro" id="IPR035967">
    <property type="entry name" value="SWAP/Surp_sf"/>
</dbReference>
<keyword evidence="4" id="KW-0677">Repeat</keyword>
<dbReference type="Pfam" id="PF01805">
    <property type="entry name" value="Surp"/>
    <property type="match status" value="2"/>
</dbReference>
<keyword evidence="5" id="KW-0508">mRNA splicing</keyword>
<reference evidence="9" key="1">
    <citation type="submission" date="2016-05" db="EMBL/GenBank/DDBJ databases">
        <title>Comparative genomics of biotechnologically important yeasts.</title>
        <authorList>
            <consortium name="DOE Joint Genome Institute"/>
            <person name="Riley R."/>
            <person name="Haridas S."/>
            <person name="Wolfe K.H."/>
            <person name="Lopes M.R."/>
            <person name="Hittinger C.T."/>
            <person name="Goker M."/>
            <person name="Salamov A."/>
            <person name="Wisecaver J."/>
            <person name="Long T.M."/>
            <person name="Aerts A.L."/>
            <person name="Barry K."/>
            <person name="Choi C."/>
            <person name="Clum A."/>
            <person name="Coughlan A.Y."/>
            <person name="Deshpande S."/>
            <person name="Douglass A.P."/>
            <person name="Hanson S.J."/>
            <person name="Klenk H.-P."/>
            <person name="Labutti K."/>
            <person name="Lapidus A."/>
            <person name="Lindquist E."/>
            <person name="Lipzen A."/>
            <person name="Meier-Kolthoff J.P."/>
            <person name="Ohm R.A."/>
            <person name="Otillar R.P."/>
            <person name="Pangilinan J."/>
            <person name="Peng Y."/>
            <person name="Rokas A."/>
            <person name="Rosa C.A."/>
            <person name="Scheuner C."/>
            <person name="Sibirny A.A."/>
            <person name="Slot J.C."/>
            <person name="Stielow J.B."/>
            <person name="Sun H."/>
            <person name="Kurtzman C.P."/>
            <person name="Blackwell M."/>
            <person name="Grigoriev I.V."/>
            <person name="Jeffries T.W."/>
        </authorList>
    </citation>
    <scope>NUCLEOTIDE SEQUENCE [LARGE SCALE GENOMIC DNA]</scope>
    <source>
        <strain evidence="9">NRRL Y-17324</strain>
    </source>
</reference>
<feature type="domain" description="SURP motif" evidence="7">
    <location>
        <begin position="17"/>
        <end position="58"/>
    </location>
</feature>
<dbReference type="RefSeq" id="XP_020066861.1">
    <property type="nucleotide sequence ID" value="XM_020209244.1"/>
</dbReference>
<dbReference type="STRING" id="984487.A0A1E4SQG0"/>
<evidence type="ECO:0000313" key="8">
    <source>
        <dbReference type="EMBL" id="ODV81739.1"/>
    </source>
</evidence>
<evidence type="ECO:0000256" key="3">
    <source>
        <dbReference type="ARBA" id="ARBA00022728"/>
    </source>
</evidence>
<dbReference type="Pfam" id="PF12230">
    <property type="entry name" value="PRP21_like_P"/>
    <property type="match status" value="1"/>
</dbReference>
<evidence type="ECO:0000313" key="9">
    <source>
        <dbReference type="Proteomes" id="UP000094285"/>
    </source>
</evidence>
<name>A0A1E4SQG0_9ASCO</name>
<keyword evidence="2" id="KW-0507">mRNA processing</keyword>
<protein>
    <recommendedName>
        <fullName evidence="7">SURP motif domain-containing protein</fullName>
    </recommendedName>
</protein>
<dbReference type="GO" id="GO:0071013">
    <property type="term" value="C:catalytic step 2 spliceosome"/>
    <property type="evidence" value="ECO:0007669"/>
    <property type="project" value="TreeGrafter"/>
</dbReference>
<dbReference type="InterPro" id="IPR000061">
    <property type="entry name" value="Surp"/>
</dbReference>
<dbReference type="EMBL" id="KV453909">
    <property type="protein sequence ID" value="ODV81739.1"/>
    <property type="molecule type" value="Genomic_DNA"/>
</dbReference>
<evidence type="ECO:0000256" key="2">
    <source>
        <dbReference type="ARBA" id="ARBA00022664"/>
    </source>
</evidence>
<proteinExistence type="predicted"/>
<keyword evidence="6" id="KW-0539">Nucleus</keyword>
<accession>A0A1E4SQG0</accession>
<keyword evidence="9" id="KW-1185">Reference proteome</keyword>
<dbReference type="GO" id="GO:0000381">
    <property type="term" value="P:regulation of alternative mRNA splicing, via spliceosome"/>
    <property type="evidence" value="ECO:0007669"/>
    <property type="project" value="TreeGrafter"/>
</dbReference>
<dbReference type="InterPro" id="IPR045146">
    <property type="entry name" value="SF3A1"/>
</dbReference>
<gene>
    <name evidence="8" type="ORF">CANTADRAFT_45761</name>
</gene>
<comment type="subcellular location">
    <subcellularLocation>
        <location evidence="1">Nucleus</location>
    </subcellularLocation>
</comment>
<dbReference type="PROSITE" id="PS50128">
    <property type="entry name" value="SURP"/>
    <property type="match status" value="2"/>
</dbReference>
<dbReference type="OrthoDB" id="447637at2759"/>
<dbReference type="PANTHER" id="PTHR15316:SF1">
    <property type="entry name" value="SPLICING FACTOR 3A SUBUNIT 1"/>
    <property type="match status" value="1"/>
</dbReference>